<dbReference type="Gene3D" id="3.30.40.10">
    <property type="entry name" value="Zinc/RING finger domain, C3HC4 (zinc finger)"/>
    <property type="match status" value="2"/>
</dbReference>
<evidence type="ECO:0000313" key="18">
    <source>
        <dbReference type="EMBL" id="EFX81534.1"/>
    </source>
</evidence>
<evidence type="ECO:0000256" key="9">
    <source>
        <dbReference type="ARBA" id="ARBA00023163"/>
    </source>
</evidence>
<dbReference type="InterPro" id="IPR019787">
    <property type="entry name" value="Znf_PHD-finger"/>
</dbReference>
<dbReference type="Pfam" id="PF02791">
    <property type="entry name" value="DDT"/>
    <property type="match status" value="1"/>
</dbReference>
<dbReference type="InterPro" id="IPR001739">
    <property type="entry name" value="Methyl_CpG_DNA-bd"/>
</dbReference>
<dbReference type="Proteomes" id="UP000000305">
    <property type="component" value="Unassembled WGS sequence"/>
</dbReference>
<feature type="compositionally biased region" description="Polar residues" evidence="13">
    <location>
        <begin position="25"/>
        <end position="35"/>
    </location>
</feature>
<dbReference type="SUPFAM" id="SSF57903">
    <property type="entry name" value="FYVE/PHD zinc finger"/>
    <property type="match status" value="2"/>
</dbReference>
<keyword evidence="7" id="KW-0175">Coiled coil</keyword>
<feature type="compositionally biased region" description="Polar residues" evidence="13">
    <location>
        <begin position="218"/>
        <end position="245"/>
    </location>
</feature>
<dbReference type="PROSITE" id="PS50827">
    <property type="entry name" value="DDT"/>
    <property type="match status" value="1"/>
</dbReference>
<feature type="compositionally biased region" description="Basic and acidic residues" evidence="13">
    <location>
        <begin position="1"/>
        <end position="10"/>
    </location>
</feature>
<dbReference type="eggNOG" id="KOG1245">
    <property type="taxonomic scope" value="Eukaryota"/>
</dbReference>
<feature type="domain" description="PHD-type" evidence="15">
    <location>
        <begin position="1608"/>
        <end position="1658"/>
    </location>
</feature>
<dbReference type="InterPro" id="IPR001965">
    <property type="entry name" value="Znf_PHD"/>
</dbReference>
<dbReference type="PANTHER" id="PTHR45915">
    <property type="entry name" value="TRANSCRIPTION INTERMEDIARY FACTOR"/>
    <property type="match status" value="1"/>
</dbReference>
<sequence length="1890" mass="206819">MDSASDREAKASNGGGESHRGTPNHHGSSSSAMSVQQAQQAQAQAAAMNALGLLDPSALFAHSLFAAGIPASYNPMAPMSGYGLLGQGGPSPFAPPSSSNQANAAAQAAWWQVASQMDYLARLQHAAASASAGSSSGRGGGGASSSSASAAAAAAAAASSSTFHGIPGFSGLSAADSMLASYTMAMNAAAHSGNVGGKSAKSSSSSSRNSSNPIVRDSLSTQPIPSASTASPYQPANTSTPSSGKSRPPAGTELKFMTPESAAQTATPTTSTSSSANRKSSSSSKNRRRANTSNNLEPASVSVHTSGSATTPSSSLSSLSSMAMSYPFFGNPLASLAMPPAMAAAVQSVQSAQSTSSSSPANEDKKRQSSKKSADRHSMDSAAVQLLRLPATTSSSVTVTTTSSLNNNTINNGTKARSQTVNGKPLALDVSSLIGKPSTSQSTISSEEAPLNLSMKAKEEPSQQPTSSSSSSATLSSSTSSSRLGRGVSMPKKNTVASLLAQSRNQRSTSPGAGSGGYNSSSATTVSAPQAHAASNRRRFVSDESALRVPLNHGWKRETLIRAIGKSGVRGEVTYYSPSGRRFRQYPDVVRYLERQGIGTITRDNFSFSTRCIVGEFIQPLGESPNARGIRLGEPEVRHLVDQIRIARGWKPRSRRMTEEEKEAITRQREAQRVAQRMEAQEMARQAQEAKLQQRMERERALQEAKEARRQMREQEKLERQEAQRKERELRTQQLMEARKKRQEELDRLREEEQQRKIQELNKQRELFYTAELERERKRQHTAVVKALEARKRYEDRERRREELKAEKRAEREKKMEERRRELESWRDQRSPTEDTSLMDHKPLPDIPRITNLKLAGQALADILMLYEFLHTFGETLGFDMESLPSLDSLQRALLYDSEAEEELLSVMTHLLVCSIEDPGIPHPNRHTTLLGQTLKQADITTTNVSEILRIYLQANGLGDMKMPAADKITSSPLKLAAGEYPDTEAFLMSEWLKRKPFLSLNPTQKAAILGFMVNELLQNKAVIGQIEGAIEGQNTARRDRWIVDTKIKKLKTLHSKKHRTSLISSSINFSSTAANKADPMDDSTTHDETNHSASGSKKKDEITETEEHPEEADEDSGGEADDNADQGDEDEDGNLPVEELKRKIERLGRQSAQMLTQLALSDLQLRALNMGQDRFRRRLWILPHAGGVYLEALESGEANAGPLGTWDGKPAPPIGPLRNGDEPDDEPMPEVPPVKSEPISDEPQPTPPVPKTESEDKETPSLQEPMEVDQPAVKTELVEETTTAADVKSEENTTAGMIPVTAEVVPKKEEEAQEALPALWFSLFPRTPCDRHSSANQGKDRFGLDAEDEGEGRMSKKEEAAKEEAEKIVMQPIPEEMTRGWWRIVDPEQVKNYVESLHPRGVREKELNRMLTRFMDFARESCLKGNPKDLLLKELRNADEVKLVGGAALPDAEGSWSRETSLRGDILLLEQIEALEDRVASASMQVKGWKLPARATSEMNLKFRTPGDTSSDDDDDEDERVNPIQLAKERLLSVELAIERRYLKAPLGQSKGDLVQSVLSGSCPSSEPPKALLTWREAVKRCETAAQVSMCFYVLETSVAWDKSIMKASCQFCHSGDKEDQLLLCDGCDKGYHTYCFRPPMDNIPDGDWFCYECRNKATGQRNCIVCGKPGNKTISVLCDQCPKAYHIECLQPPLAKVPRGKWLCVLCHSKSPAKKKAASKKAANREPRISESESTSAANLAKETKEAADKNAHSNDSEAPAAAVVAGPGPSTPATSRFIPVIRLAFGSISREILDQLEAHDEAWPFLLPVNTKQFPTYKKIIRSPMDLSTIRKKLNDGIYKTRDDFCADLQLMFVNCVTFNEDDSPVGKAGHSMKTFFDSRWAELIAH</sequence>
<feature type="region of interest" description="Disordered" evidence="13">
    <location>
        <begin position="1073"/>
        <end position="1136"/>
    </location>
</feature>
<feature type="region of interest" description="Disordered" evidence="13">
    <location>
        <begin position="1718"/>
        <end position="1773"/>
    </location>
</feature>
<feature type="domain" description="PHD-type" evidence="15">
    <location>
        <begin position="1662"/>
        <end position="1712"/>
    </location>
</feature>
<feature type="region of interest" description="Disordered" evidence="13">
    <location>
        <begin position="796"/>
        <end position="843"/>
    </location>
</feature>
<dbReference type="PANTHER" id="PTHR45915:SF2">
    <property type="entry name" value="TOUTATIS, ISOFORM E"/>
    <property type="match status" value="1"/>
</dbReference>
<evidence type="ECO:0000256" key="5">
    <source>
        <dbReference type="ARBA" id="ARBA00022833"/>
    </source>
</evidence>
<dbReference type="FunFam" id="3.30.40.10:FF:000199">
    <property type="entry name" value="Bromodomain adjacent to zinc finger domain 2B"/>
    <property type="match status" value="1"/>
</dbReference>
<proteinExistence type="inferred from homology"/>
<feature type="compositionally biased region" description="Low complexity" evidence="13">
    <location>
        <begin position="306"/>
        <end position="317"/>
    </location>
</feature>
<keyword evidence="6" id="KW-0805">Transcription regulation</keyword>
<feature type="compositionally biased region" description="Low complexity" evidence="13">
    <location>
        <begin position="1761"/>
        <end position="1771"/>
    </location>
</feature>
<evidence type="ECO:0000259" key="17">
    <source>
        <dbReference type="PROSITE" id="PS50982"/>
    </source>
</evidence>
<feature type="region of interest" description="Disordered" evidence="13">
    <location>
        <begin position="393"/>
        <end position="422"/>
    </location>
</feature>
<feature type="region of interest" description="Disordered" evidence="13">
    <location>
        <begin position="192"/>
        <end position="317"/>
    </location>
</feature>
<evidence type="ECO:0000256" key="8">
    <source>
        <dbReference type="ARBA" id="ARBA00023117"/>
    </source>
</evidence>
<keyword evidence="9" id="KW-0804">Transcription</keyword>
<dbReference type="Gene3D" id="1.20.920.10">
    <property type="entry name" value="Bromodomain-like"/>
    <property type="match status" value="1"/>
</dbReference>
<feature type="region of interest" description="Disordered" evidence="13">
    <location>
        <begin position="697"/>
        <end position="730"/>
    </location>
</feature>
<feature type="compositionally biased region" description="Low complexity" evidence="13">
    <location>
        <begin position="466"/>
        <end position="482"/>
    </location>
</feature>
<reference evidence="18 19" key="1">
    <citation type="journal article" date="2011" name="Science">
        <title>The ecoresponsive genome of Daphnia pulex.</title>
        <authorList>
            <person name="Colbourne J.K."/>
            <person name="Pfrender M.E."/>
            <person name="Gilbert D."/>
            <person name="Thomas W.K."/>
            <person name="Tucker A."/>
            <person name="Oakley T.H."/>
            <person name="Tokishita S."/>
            <person name="Aerts A."/>
            <person name="Arnold G.J."/>
            <person name="Basu M.K."/>
            <person name="Bauer D.J."/>
            <person name="Caceres C.E."/>
            <person name="Carmel L."/>
            <person name="Casola C."/>
            <person name="Choi J.H."/>
            <person name="Detter J.C."/>
            <person name="Dong Q."/>
            <person name="Dusheyko S."/>
            <person name="Eads B.D."/>
            <person name="Frohlich T."/>
            <person name="Geiler-Samerotte K.A."/>
            <person name="Gerlach D."/>
            <person name="Hatcher P."/>
            <person name="Jogdeo S."/>
            <person name="Krijgsveld J."/>
            <person name="Kriventseva E.V."/>
            <person name="Kultz D."/>
            <person name="Laforsch C."/>
            <person name="Lindquist E."/>
            <person name="Lopez J."/>
            <person name="Manak J.R."/>
            <person name="Muller J."/>
            <person name="Pangilinan J."/>
            <person name="Patwardhan R.P."/>
            <person name="Pitluck S."/>
            <person name="Pritham E.J."/>
            <person name="Rechtsteiner A."/>
            <person name="Rho M."/>
            <person name="Rogozin I.B."/>
            <person name="Sakarya O."/>
            <person name="Salamov A."/>
            <person name="Schaack S."/>
            <person name="Shapiro H."/>
            <person name="Shiga Y."/>
            <person name="Skalitzky C."/>
            <person name="Smith Z."/>
            <person name="Souvorov A."/>
            <person name="Sung W."/>
            <person name="Tang Z."/>
            <person name="Tsuchiya D."/>
            <person name="Tu H."/>
            <person name="Vos H."/>
            <person name="Wang M."/>
            <person name="Wolf Y.I."/>
            <person name="Yamagata H."/>
            <person name="Yamada T."/>
            <person name="Ye Y."/>
            <person name="Shaw J.R."/>
            <person name="Andrews J."/>
            <person name="Crease T.J."/>
            <person name="Tang H."/>
            <person name="Lucas S.M."/>
            <person name="Robertson H.M."/>
            <person name="Bork P."/>
            <person name="Koonin E.V."/>
            <person name="Zdobnov E.M."/>
            <person name="Grigoriev I.V."/>
            <person name="Lynch M."/>
            <person name="Boore J.L."/>
        </authorList>
    </citation>
    <scope>NUCLEOTIDE SEQUENCE [LARGE SCALE GENOMIC DNA]</scope>
</reference>
<accession>E9GG97</accession>
<keyword evidence="19" id="KW-1185">Reference proteome</keyword>
<dbReference type="Gene3D" id="3.30.890.10">
    <property type="entry name" value="Methyl-cpg-binding Protein 2, Chain A"/>
    <property type="match status" value="1"/>
</dbReference>
<dbReference type="InterPro" id="IPR018359">
    <property type="entry name" value="Bromodomain_CS"/>
</dbReference>
<dbReference type="InterPro" id="IPR019786">
    <property type="entry name" value="Zinc_finger_PHD-type_CS"/>
</dbReference>
<evidence type="ECO:0008006" key="20">
    <source>
        <dbReference type="Google" id="ProtNLM"/>
    </source>
</evidence>
<dbReference type="PROSITE" id="PS50014">
    <property type="entry name" value="BROMODOMAIN_2"/>
    <property type="match status" value="1"/>
</dbReference>
<dbReference type="OrthoDB" id="784962at2759"/>
<feature type="compositionally biased region" description="Low complexity" evidence="13">
    <location>
        <begin position="393"/>
        <end position="414"/>
    </location>
</feature>
<dbReference type="EMBL" id="GL732543">
    <property type="protein sequence ID" value="EFX81534.1"/>
    <property type="molecule type" value="Genomic_DNA"/>
</dbReference>
<feature type="region of interest" description="Disordered" evidence="13">
    <location>
        <begin position="1332"/>
        <end position="1365"/>
    </location>
</feature>
<feature type="compositionally biased region" description="Basic and acidic residues" evidence="13">
    <location>
        <begin position="1098"/>
        <end position="1107"/>
    </location>
</feature>
<feature type="region of interest" description="Disordered" evidence="13">
    <location>
        <begin position="1501"/>
        <end position="1521"/>
    </location>
</feature>
<evidence type="ECO:0000256" key="2">
    <source>
        <dbReference type="ARBA" id="ARBA00007444"/>
    </source>
</evidence>
<feature type="compositionally biased region" description="Basic and acidic residues" evidence="13">
    <location>
        <begin position="362"/>
        <end position="379"/>
    </location>
</feature>
<keyword evidence="8 11" id="KW-0103">Bromodomain</keyword>
<organism evidence="18 19">
    <name type="scientific">Daphnia pulex</name>
    <name type="common">Water flea</name>
    <dbReference type="NCBI Taxonomy" id="6669"/>
    <lineage>
        <taxon>Eukaryota</taxon>
        <taxon>Metazoa</taxon>
        <taxon>Ecdysozoa</taxon>
        <taxon>Arthropoda</taxon>
        <taxon>Crustacea</taxon>
        <taxon>Branchiopoda</taxon>
        <taxon>Diplostraca</taxon>
        <taxon>Cladocera</taxon>
        <taxon>Anomopoda</taxon>
        <taxon>Daphniidae</taxon>
        <taxon>Daphnia</taxon>
    </lineage>
</organism>
<dbReference type="InterPro" id="IPR001487">
    <property type="entry name" value="Bromodomain"/>
</dbReference>
<evidence type="ECO:0000256" key="1">
    <source>
        <dbReference type="ARBA" id="ARBA00004123"/>
    </source>
</evidence>
<dbReference type="InParanoid" id="E9GG97"/>
<dbReference type="PROSITE" id="PS00633">
    <property type="entry name" value="BROMODOMAIN_1"/>
    <property type="match status" value="1"/>
</dbReference>
<dbReference type="SUPFAM" id="SSF47370">
    <property type="entry name" value="Bromodomain"/>
    <property type="match status" value="1"/>
</dbReference>
<feature type="domain" description="DDT" evidence="16">
    <location>
        <begin position="857"/>
        <end position="921"/>
    </location>
</feature>
<dbReference type="SMART" id="SM00391">
    <property type="entry name" value="MBD"/>
    <property type="match status" value="1"/>
</dbReference>
<dbReference type="Pfam" id="PF15613">
    <property type="entry name" value="WSD"/>
    <property type="match status" value="1"/>
</dbReference>
<feature type="compositionally biased region" description="Acidic residues" evidence="13">
    <location>
        <begin position="1511"/>
        <end position="1520"/>
    </location>
</feature>
<dbReference type="STRING" id="6669.E9GG97"/>
<dbReference type="GO" id="GO:0000785">
    <property type="term" value="C:chromatin"/>
    <property type="evidence" value="ECO:0000318"/>
    <property type="project" value="GO_Central"/>
</dbReference>
<keyword evidence="10" id="KW-0539">Nucleus</keyword>
<dbReference type="InterPro" id="IPR018501">
    <property type="entry name" value="DDT_dom"/>
</dbReference>
<keyword evidence="3" id="KW-0479">Metal-binding</keyword>
<dbReference type="SUPFAM" id="SSF54171">
    <property type="entry name" value="DNA-binding domain"/>
    <property type="match status" value="1"/>
</dbReference>
<dbReference type="InterPro" id="IPR011011">
    <property type="entry name" value="Znf_FYVE_PHD"/>
</dbReference>
<comment type="subcellular location">
    <subcellularLocation>
        <location evidence="1">Nucleus</location>
    </subcellularLocation>
</comment>
<dbReference type="InterPro" id="IPR036427">
    <property type="entry name" value="Bromodomain-like_sf"/>
</dbReference>
<feature type="domain" description="Bromo" evidence="14">
    <location>
        <begin position="1800"/>
        <end position="1870"/>
    </location>
</feature>
<feature type="compositionally biased region" description="Polar residues" evidence="13">
    <location>
        <begin position="495"/>
        <end position="509"/>
    </location>
</feature>
<dbReference type="InterPro" id="IPR028941">
    <property type="entry name" value="WHIM2_dom"/>
</dbReference>
<dbReference type="Pfam" id="PF15612">
    <property type="entry name" value="WHIM1"/>
    <property type="match status" value="1"/>
</dbReference>
<feature type="compositionally biased region" description="Basic and acidic residues" evidence="13">
    <location>
        <begin position="1744"/>
        <end position="1758"/>
    </location>
</feature>
<dbReference type="GO" id="GO:0008270">
    <property type="term" value="F:zinc ion binding"/>
    <property type="evidence" value="ECO:0007669"/>
    <property type="project" value="UniProtKB-KW"/>
</dbReference>
<evidence type="ECO:0000256" key="12">
    <source>
        <dbReference type="PROSITE-ProRule" id="PRU00146"/>
    </source>
</evidence>
<evidence type="ECO:0000259" key="16">
    <source>
        <dbReference type="PROSITE" id="PS50827"/>
    </source>
</evidence>
<evidence type="ECO:0000259" key="15">
    <source>
        <dbReference type="PROSITE" id="PS50016"/>
    </source>
</evidence>
<dbReference type="KEGG" id="dpx:DAPPUDRAFT_347174"/>
<feature type="region of interest" description="Disordered" evidence="13">
    <location>
        <begin position="1202"/>
        <end position="1274"/>
    </location>
</feature>
<feature type="compositionally biased region" description="Basic and acidic residues" evidence="13">
    <location>
        <begin position="1332"/>
        <end position="1345"/>
    </location>
</feature>
<dbReference type="FunCoup" id="E9GG97">
    <property type="interactions" value="888"/>
</dbReference>
<dbReference type="SMART" id="SM00297">
    <property type="entry name" value="BROMO"/>
    <property type="match status" value="1"/>
</dbReference>
<evidence type="ECO:0000256" key="3">
    <source>
        <dbReference type="ARBA" id="ARBA00022723"/>
    </source>
</evidence>
<dbReference type="InterPro" id="IPR028942">
    <property type="entry name" value="WHIM1_dom"/>
</dbReference>
<dbReference type="CDD" id="cd15545">
    <property type="entry name" value="PHD_BAZ2A_like"/>
    <property type="match status" value="1"/>
</dbReference>
<dbReference type="GO" id="GO:0005634">
    <property type="term" value="C:nucleus"/>
    <property type="evidence" value="ECO:0007669"/>
    <property type="project" value="UniProtKB-SubCell"/>
</dbReference>
<evidence type="ECO:0000259" key="14">
    <source>
        <dbReference type="PROSITE" id="PS50014"/>
    </source>
</evidence>
<dbReference type="Pfam" id="PF00628">
    <property type="entry name" value="PHD"/>
    <property type="match status" value="2"/>
</dbReference>
<keyword evidence="5" id="KW-0862">Zinc</keyword>
<feature type="region of interest" description="Disordered" evidence="13">
    <location>
        <begin position="349"/>
        <end position="379"/>
    </location>
</feature>
<feature type="compositionally biased region" description="Acidic residues" evidence="13">
    <location>
        <begin position="1108"/>
        <end position="1134"/>
    </location>
</feature>
<evidence type="ECO:0000256" key="4">
    <source>
        <dbReference type="ARBA" id="ARBA00022771"/>
    </source>
</evidence>
<dbReference type="PROSITE" id="PS01359">
    <property type="entry name" value="ZF_PHD_1"/>
    <property type="match status" value="1"/>
</dbReference>
<feature type="compositionally biased region" description="Basic and acidic residues" evidence="13">
    <location>
        <begin position="1352"/>
        <end position="1365"/>
    </location>
</feature>
<feature type="domain" description="MBD" evidence="17">
    <location>
        <begin position="541"/>
        <end position="613"/>
    </location>
</feature>
<evidence type="ECO:0000256" key="10">
    <source>
        <dbReference type="ARBA" id="ARBA00023242"/>
    </source>
</evidence>
<dbReference type="PROSITE" id="PS50982">
    <property type="entry name" value="MBD"/>
    <property type="match status" value="1"/>
</dbReference>
<evidence type="ECO:0000256" key="11">
    <source>
        <dbReference type="PROSITE-ProRule" id="PRU00035"/>
    </source>
</evidence>
<feature type="compositionally biased region" description="Low complexity" evidence="13">
    <location>
        <begin position="197"/>
        <end position="212"/>
    </location>
</feature>
<evidence type="ECO:0000313" key="19">
    <source>
        <dbReference type="Proteomes" id="UP000000305"/>
    </source>
</evidence>
<dbReference type="InterPro" id="IPR016177">
    <property type="entry name" value="DNA-bd_dom_sf"/>
</dbReference>
<feature type="region of interest" description="Disordered" evidence="13">
    <location>
        <begin position="456"/>
        <end position="540"/>
    </location>
</feature>
<dbReference type="InterPro" id="IPR013083">
    <property type="entry name" value="Znf_RING/FYVE/PHD"/>
</dbReference>
<feature type="compositionally biased region" description="Low complexity" evidence="13">
    <location>
        <begin position="261"/>
        <end position="284"/>
    </location>
</feature>
<protein>
    <recommendedName>
        <fullName evidence="20">Bromodomain adjacent to zinc finger domain protein 2B</fullName>
    </recommendedName>
</protein>
<feature type="compositionally biased region" description="Low complexity" evidence="13">
    <location>
        <begin position="349"/>
        <end position="361"/>
    </location>
</feature>
<dbReference type="SMART" id="SM00249">
    <property type="entry name" value="PHD"/>
    <property type="match status" value="2"/>
</dbReference>
<dbReference type="Pfam" id="PF00439">
    <property type="entry name" value="Bromodomain"/>
    <property type="match status" value="1"/>
</dbReference>
<keyword evidence="4 12" id="KW-0863">Zinc-finger</keyword>
<feature type="region of interest" description="Disordered" evidence="13">
    <location>
        <begin position="1"/>
        <end position="40"/>
    </location>
</feature>
<gene>
    <name evidence="18" type="ORF">DAPPUDRAFT_347174</name>
</gene>
<evidence type="ECO:0000256" key="7">
    <source>
        <dbReference type="ARBA" id="ARBA00023054"/>
    </source>
</evidence>
<evidence type="ECO:0000256" key="13">
    <source>
        <dbReference type="SAM" id="MobiDB-lite"/>
    </source>
</evidence>
<evidence type="ECO:0000256" key="6">
    <source>
        <dbReference type="ARBA" id="ARBA00023015"/>
    </source>
</evidence>
<dbReference type="SMART" id="SM00571">
    <property type="entry name" value="DDT"/>
    <property type="match status" value="1"/>
</dbReference>
<dbReference type="Pfam" id="PF01429">
    <property type="entry name" value="MBD"/>
    <property type="match status" value="1"/>
</dbReference>
<comment type="similarity">
    <text evidence="2">Belongs to the WAL family.</text>
</comment>
<dbReference type="PRINTS" id="PR00503">
    <property type="entry name" value="BROMODOMAIN"/>
</dbReference>
<dbReference type="HOGENOM" id="CLU_236029_0_0_1"/>
<name>E9GG97_DAPPU</name>
<dbReference type="GO" id="GO:0003677">
    <property type="term" value="F:DNA binding"/>
    <property type="evidence" value="ECO:0007669"/>
    <property type="project" value="InterPro"/>
</dbReference>
<dbReference type="PROSITE" id="PS50016">
    <property type="entry name" value="ZF_PHD_2"/>
    <property type="match status" value="2"/>
</dbReference>